<reference evidence="1" key="2">
    <citation type="submission" date="2020-09" db="EMBL/GenBank/DDBJ databases">
        <authorList>
            <person name="Sun Q."/>
            <person name="Ohkuma M."/>
        </authorList>
    </citation>
    <scope>NUCLEOTIDE SEQUENCE</scope>
    <source>
        <strain evidence="1">JCM 3035</strain>
    </source>
</reference>
<organism evidence="1 2">
    <name type="scientific">Streptomyces flaveus</name>
    <dbReference type="NCBI Taxonomy" id="66370"/>
    <lineage>
        <taxon>Bacteria</taxon>
        <taxon>Bacillati</taxon>
        <taxon>Actinomycetota</taxon>
        <taxon>Actinomycetes</taxon>
        <taxon>Kitasatosporales</taxon>
        <taxon>Streptomycetaceae</taxon>
        <taxon>Streptomyces</taxon>
        <taxon>Streptomyces aurantiacus group</taxon>
    </lineage>
</organism>
<reference evidence="1" key="1">
    <citation type="journal article" date="2014" name="Int. J. Syst. Evol. Microbiol.">
        <title>Complete genome sequence of Corynebacterium casei LMG S-19264T (=DSM 44701T), isolated from a smear-ripened cheese.</title>
        <authorList>
            <consortium name="US DOE Joint Genome Institute (JGI-PGF)"/>
            <person name="Walter F."/>
            <person name="Albersmeier A."/>
            <person name="Kalinowski J."/>
            <person name="Ruckert C."/>
        </authorList>
    </citation>
    <scope>NUCLEOTIDE SEQUENCE</scope>
    <source>
        <strain evidence="1">JCM 3035</strain>
    </source>
</reference>
<dbReference type="AlphaFoldDB" id="A0A917VGQ0"/>
<keyword evidence="2" id="KW-1185">Reference proteome</keyword>
<accession>A0A917VGQ0</accession>
<dbReference type="Proteomes" id="UP000637788">
    <property type="component" value="Unassembled WGS sequence"/>
</dbReference>
<dbReference type="EMBL" id="BMPQ01000011">
    <property type="protein sequence ID" value="GGK79150.1"/>
    <property type="molecule type" value="Genomic_DNA"/>
</dbReference>
<dbReference type="RefSeq" id="WP_189323712.1">
    <property type="nucleotide sequence ID" value="NZ_BMPQ01000011.1"/>
</dbReference>
<sequence length="67" mass="7533">MSAPPTARLPRVDQLNPRQQMAIDCARCSRRLGMVGRVWGEARYRGRLFRLWVCVPECPPPVVGGTP</sequence>
<evidence type="ECO:0000313" key="1">
    <source>
        <dbReference type="EMBL" id="GGK79150.1"/>
    </source>
</evidence>
<evidence type="ECO:0000313" key="2">
    <source>
        <dbReference type="Proteomes" id="UP000637788"/>
    </source>
</evidence>
<protein>
    <submittedName>
        <fullName evidence="1">Uncharacterized protein</fullName>
    </submittedName>
</protein>
<proteinExistence type="predicted"/>
<comment type="caution">
    <text evidence="1">The sequence shown here is derived from an EMBL/GenBank/DDBJ whole genome shotgun (WGS) entry which is preliminary data.</text>
</comment>
<name>A0A917VGQ0_9ACTN</name>
<gene>
    <name evidence="1" type="ORF">GCM10010094_45460</name>
</gene>